<dbReference type="AlphaFoldDB" id="A0A1H4GKW0"/>
<dbReference type="RefSeq" id="WP_089766056.1">
    <property type="nucleotide sequence ID" value="NZ_BKAT01000067.1"/>
</dbReference>
<dbReference type="PANTHER" id="PTHR13504">
    <property type="entry name" value="FIDO DOMAIN-CONTAINING PROTEIN DDB_G0283145"/>
    <property type="match status" value="1"/>
</dbReference>
<proteinExistence type="predicted"/>
<feature type="binding site" evidence="1">
    <location>
        <position position="68"/>
    </location>
    <ligand>
        <name>ATP</name>
        <dbReference type="ChEBI" id="CHEBI:30616"/>
    </ligand>
</feature>
<gene>
    <name evidence="5" type="ORF">SAMN05660909_05467</name>
</gene>
<dbReference type="OrthoDB" id="9814400at2"/>
<evidence type="ECO:0000256" key="2">
    <source>
        <dbReference type="PIRSR" id="PIRSR640198-1"/>
    </source>
</evidence>
<feature type="binding site" evidence="3">
    <location>
        <begin position="199"/>
        <end position="206"/>
    </location>
    <ligand>
        <name>ATP</name>
        <dbReference type="ChEBI" id="CHEBI:30616"/>
    </ligand>
</feature>
<dbReference type="Pfam" id="PF02661">
    <property type="entry name" value="Fic"/>
    <property type="match status" value="1"/>
</dbReference>
<evidence type="ECO:0000313" key="6">
    <source>
        <dbReference type="Proteomes" id="UP000199656"/>
    </source>
</evidence>
<dbReference type="InterPro" id="IPR048770">
    <property type="entry name" value="SoFic-like_C"/>
</dbReference>
<dbReference type="Proteomes" id="UP000199656">
    <property type="component" value="Unassembled WGS sequence"/>
</dbReference>
<dbReference type="InterPro" id="IPR036597">
    <property type="entry name" value="Fido-like_dom_sf"/>
</dbReference>
<feature type="binding site" evidence="3">
    <location>
        <begin position="237"/>
        <end position="238"/>
    </location>
    <ligand>
        <name>ATP</name>
        <dbReference type="ChEBI" id="CHEBI:30616"/>
    </ligand>
</feature>
<name>A0A1H4GKW0_9BACT</name>
<dbReference type="Pfam" id="PF21248">
    <property type="entry name" value="SoFic-like_C"/>
    <property type="match status" value="1"/>
</dbReference>
<feature type="binding site" evidence="1">
    <location>
        <position position="237"/>
    </location>
    <ligand>
        <name>ATP</name>
        <dbReference type="ChEBI" id="CHEBI:30616"/>
    </ligand>
</feature>
<reference evidence="6" key="1">
    <citation type="submission" date="2016-10" db="EMBL/GenBank/DDBJ databases">
        <authorList>
            <person name="Varghese N."/>
            <person name="Submissions S."/>
        </authorList>
    </citation>
    <scope>NUCLEOTIDE SEQUENCE [LARGE SCALE GENOMIC DNA]</scope>
    <source>
        <strain evidence="6">DSM 23920</strain>
    </source>
</reference>
<dbReference type="EMBL" id="FNRL01000044">
    <property type="protein sequence ID" value="SEB10279.1"/>
    <property type="molecule type" value="Genomic_DNA"/>
</dbReference>
<keyword evidence="6" id="KW-1185">Reference proteome</keyword>
<feature type="binding site" evidence="1">
    <location>
        <position position="195"/>
    </location>
    <ligand>
        <name>ATP</name>
        <dbReference type="ChEBI" id="CHEBI:30616"/>
    </ligand>
</feature>
<organism evidence="5 6">
    <name type="scientific">Chitinophaga terrae</name>
    <name type="common">ex Kim and Jung 2007</name>
    <dbReference type="NCBI Taxonomy" id="408074"/>
    <lineage>
        <taxon>Bacteria</taxon>
        <taxon>Pseudomonadati</taxon>
        <taxon>Bacteroidota</taxon>
        <taxon>Chitinophagia</taxon>
        <taxon>Chitinophagales</taxon>
        <taxon>Chitinophagaceae</taxon>
        <taxon>Chitinophaga</taxon>
    </lineage>
</organism>
<dbReference type="InterPro" id="IPR036390">
    <property type="entry name" value="WH_DNA-bd_sf"/>
</dbReference>
<evidence type="ECO:0000259" key="4">
    <source>
        <dbReference type="PROSITE" id="PS51459"/>
    </source>
</evidence>
<accession>A0A1H4GKW0</accession>
<dbReference type="InterPro" id="IPR040198">
    <property type="entry name" value="Fido_containing"/>
</dbReference>
<dbReference type="InterPro" id="IPR025758">
    <property type="entry name" value="Fic/DOC_N"/>
</dbReference>
<sequence>MTPDKPYNDLIPLPPERSMIETLPILRQLVNSSVALAELKGLANILPNPNILLNAVILKEASASSEIENVITTQDKLYQALSADTSLIDPATKEVLRYREAVLYGFSFIRQKGFLNTNSIVSIQQKLEENNAGIRRLPGTALRNGATGEVIYTPPDDYDTILELMRNLEEYLNDKDDLSPLIKLAVQHYQFESIHPFYDGNGRTGRIINVLYLIIHGLIDSPILYLSDFIIKNKSDYYRLLQTVRISGEWEEWILYILRGIELTAKQTINQIKDINRLFIATQEKIKIEAEKLYDKELIELLFEQPYCRIDYVIERLGVSRITASKYLKGLENIGVLESRRIWKEILYINTNLFALLKN</sequence>
<dbReference type="STRING" id="408074.SAMN05660909_05467"/>
<dbReference type="PIRSF" id="PIRSF038925">
    <property type="entry name" value="AMP-prot_trans"/>
    <property type="match status" value="1"/>
</dbReference>
<dbReference type="PROSITE" id="PS51459">
    <property type="entry name" value="FIDO"/>
    <property type="match status" value="1"/>
</dbReference>
<dbReference type="PANTHER" id="PTHR13504:SF35">
    <property type="entry name" value="PROTEIN ADENYLYLTRANSFERASE SOFIC"/>
    <property type="match status" value="1"/>
</dbReference>
<feature type="active site" evidence="2">
    <location>
        <position position="195"/>
    </location>
</feature>
<protein>
    <submittedName>
        <fullName evidence="5">Fic family protein</fullName>
    </submittedName>
</protein>
<dbReference type="SUPFAM" id="SSF140931">
    <property type="entry name" value="Fic-like"/>
    <property type="match status" value="1"/>
</dbReference>
<keyword evidence="1" id="KW-0067">ATP-binding</keyword>
<dbReference type="Pfam" id="PF13784">
    <property type="entry name" value="Fic_N"/>
    <property type="match status" value="1"/>
</dbReference>
<evidence type="ECO:0000313" key="5">
    <source>
        <dbReference type="EMBL" id="SEB10279.1"/>
    </source>
</evidence>
<feature type="binding site" evidence="1">
    <location>
        <begin position="200"/>
        <end position="206"/>
    </location>
    <ligand>
        <name>ATP</name>
        <dbReference type="ChEBI" id="CHEBI:30616"/>
    </ligand>
</feature>
<keyword evidence="1" id="KW-0547">Nucleotide-binding</keyword>
<dbReference type="Gene3D" id="1.10.3290.10">
    <property type="entry name" value="Fido-like domain"/>
    <property type="match status" value="1"/>
</dbReference>
<dbReference type="GO" id="GO:0005524">
    <property type="term" value="F:ATP binding"/>
    <property type="evidence" value="ECO:0007669"/>
    <property type="project" value="UniProtKB-KW"/>
</dbReference>
<dbReference type="InterPro" id="IPR026287">
    <property type="entry name" value="SoFic-like"/>
</dbReference>
<dbReference type="SUPFAM" id="SSF46785">
    <property type="entry name" value="Winged helix' DNA-binding domain"/>
    <property type="match status" value="1"/>
</dbReference>
<evidence type="ECO:0000256" key="3">
    <source>
        <dbReference type="PIRSR" id="PIRSR640198-2"/>
    </source>
</evidence>
<evidence type="ECO:0000256" key="1">
    <source>
        <dbReference type="PIRSR" id="PIRSR038925-1"/>
    </source>
</evidence>
<dbReference type="InterPro" id="IPR003812">
    <property type="entry name" value="Fido"/>
</dbReference>
<feature type="domain" description="Fido" evidence="4">
    <location>
        <begin position="115"/>
        <end position="259"/>
    </location>
</feature>